<dbReference type="Pfam" id="PF07715">
    <property type="entry name" value="Plug"/>
    <property type="match status" value="1"/>
</dbReference>
<evidence type="ECO:0000256" key="2">
    <source>
        <dbReference type="ARBA" id="ARBA00009810"/>
    </source>
</evidence>
<organism evidence="16 17">
    <name type="scientific">Uliginosibacterium sediminicola</name>
    <dbReference type="NCBI Taxonomy" id="2024550"/>
    <lineage>
        <taxon>Bacteria</taxon>
        <taxon>Pseudomonadati</taxon>
        <taxon>Pseudomonadota</taxon>
        <taxon>Betaproteobacteria</taxon>
        <taxon>Rhodocyclales</taxon>
        <taxon>Zoogloeaceae</taxon>
        <taxon>Uliginosibacterium</taxon>
    </lineage>
</organism>
<comment type="subcellular location">
    <subcellularLocation>
        <location evidence="1 10">Cell outer membrane</location>
        <topology evidence="1 10">Multi-pass membrane protein</topology>
    </subcellularLocation>
</comment>
<feature type="region of interest" description="Disordered" evidence="12">
    <location>
        <begin position="35"/>
        <end position="69"/>
    </location>
</feature>
<evidence type="ECO:0000256" key="13">
    <source>
        <dbReference type="SAM" id="SignalP"/>
    </source>
</evidence>
<dbReference type="InterPro" id="IPR036942">
    <property type="entry name" value="Beta-barrel_TonB_sf"/>
</dbReference>
<dbReference type="CDD" id="cd01347">
    <property type="entry name" value="ligand_gated_channel"/>
    <property type="match status" value="1"/>
</dbReference>
<dbReference type="Gene3D" id="2.40.170.20">
    <property type="entry name" value="TonB-dependent receptor, beta-barrel domain"/>
    <property type="match status" value="1"/>
</dbReference>
<dbReference type="Proteomes" id="UP001410394">
    <property type="component" value="Unassembled WGS sequence"/>
</dbReference>
<gene>
    <name evidence="16" type="ORF">ABDB84_15170</name>
</gene>
<keyword evidence="4 10" id="KW-1134">Transmembrane beta strand</keyword>
<evidence type="ECO:0000313" key="17">
    <source>
        <dbReference type="Proteomes" id="UP001410394"/>
    </source>
</evidence>
<dbReference type="Gene3D" id="2.170.130.10">
    <property type="entry name" value="TonB-dependent receptor, plug domain"/>
    <property type="match status" value="1"/>
</dbReference>
<comment type="caution">
    <text evidence="16">The sequence shown here is derived from an EMBL/GenBank/DDBJ whole genome shotgun (WGS) entry which is preliminary data.</text>
</comment>
<dbReference type="InterPro" id="IPR037066">
    <property type="entry name" value="Plug_dom_sf"/>
</dbReference>
<evidence type="ECO:0000256" key="8">
    <source>
        <dbReference type="ARBA" id="ARBA00023170"/>
    </source>
</evidence>
<evidence type="ECO:0000256" key="12">
    <source>
        <dbReference type="SAM" id="MobiDB-lite"/>
    </source>
</evidence>
<dbReference type="EMBL" id="JBDIVE010000009">
    <property type="protein sequence ID" value="MEN3069821.1"/>
    <property type="molecule type" value="Genomic_DNA"/>
</dbReference>
<keyword evidence="17" id="KW-1185">Reference proteome</keyword>
<evidence type="ECO:0000256" key="9">
    <source>
        <dbReference type="ARBA" id="ARBA00023237"/>
    </source>
</evidence>
<reference evidence="16 17" key="1">
    <citation type="journal article" date="2018" name="Int. J. Syst. Evol. Microbiol.">
        <title>Uliginosibacterium sediminicola sp. nov., isolated from freshwater sediment.</title>
        <authorList>
            <person name="Hwang W.M."/>
            <person name="Kim S.M."/>
            <person name="Kang K."/>
            <person name="Ahn T.Y."/>
        </authorList>
    </citation>
    <scope>NUCLEOTIDE SEQUENCE [LARGE SCALE GENOMIC DNA]</scope>
    <source>
        <strain evidence="16 17">M1-21</strain>
    </source>
</reference>
<proteinExistence type="inferred from homology"/>
<keyword evidence="5 10" id="KW-0812">Transmembrane</keyword>
<dbReference type="InterPro" id="IPR012910">
    <property type="entry name" value="Plug_dom"/>
</dbReference>
<keyword evidence="8 16" id="KW-0675">Receptor</keyword>
<dbReference type="SUPFAM" id="SSF56935">
    <property type="entry name" value="Porins"/>
    <property type="match status" value="1"/>
</dbReference>
<dbReference type="InterPro" id="IPR000531">
    <property type="entry name" value="Beta-barrel_TonB"/>
</dbReference>
<feature type="compositionally biased region" description="Basic and acidic residues" evidence="12">
    <location>
        <begin position="59"/>
        <end position="69"/>
    </location>
</feature>
<evidence type="ECO:0000256" key="11">
    <source>
        <dbReference type="RuleBase" id="RU003357"/>
    </source>
</evidence>
<feature type="compositionally biased region" description="Low complexity" evidence="12">
    <location>
        <begin position="35"/>
        <end position="54"/>
    </location>
</feature>
<keyword evidence="7 10" id="KW-0472">Membrane</keyword>
<keyword evidence="9 10" id="KW-0998">Cell outer membrane</keyword>
<name>A0ABU9Z1W8_9RHOO</name>
<evidence type="ECO:0000256" key="7">
    <source>
        <dbReference type="ARBA" id="ARBA00023136"/>
    </source>
</evidence>
<evidence type="ECO:0000256" key="1">
    <source>
        <dbReference type="ARBA" id="ARBA00004571"/>
    </source>
</evidence>
<evidence type="ECO:0000256" key="5">
    <source>
        <dbReference type="ARBA" id="ARBA00022692"/>
    </source>
</evidence>
<feature type="chain" id="PRO_5047496890" evidence="13">
    <location>
        <begin position="33"/>
        <end position="727"/>
    </location>
</feature>
<feature type="signal peptide" evidence="13">
    <location>
        <begin position="1"/>
        <end position="32"/>
    </location>
</feature>
<sequence length="727" mass="79830">MRKYPAEILNNAPSRLLMAIAATVATTHPAAAADAPAAPKAAQSAPAAEPSLAPVVVKGQRENGKPETGYKAETTKIGKLDQAPKDIPQSITIVTSRLIEDRKQDSLKAALANVSGLTFNAGEGGRIGDNINLRGYVAYGDLYQDGMRDIAQYNREVFNLDSVEVLRGAASMLFGRGSTGGVINQTSKVPYLADENTVSATIGNHDYLRTTADLNKVIGETTAIRLNTMTTKSAGDPEGADTKRYGFAPTLRTGIGTNNEFQIGYYHLNYDDTPYYGYAWAGGRPVDSTAGKYYGTDNNFQRDSADVVTASYTHRFDNKTKVTSTLRYGEYKRDLWATAPRLSGSAAVTDSTVFTRQNQRRGGEEKHIFSQTDLTSRFEFLGMKHEALAGIELAHENSERWSYANTPAQASGVTGDPLATANQRLAPTGMRSGLSYFTSTDYGLYTQDIIEFLPKWKLLAGARWDRFYGNYVGTSGSTSATYDRKDYLWSYRAGLIRELTPNINTYLSYGTSFNTSGDLYQYDSSSSKTPPEESRNIELGAKAELLDGDVSVRAALFRTQKFNERSTDTDTASGAFLLSGARHTDGWEIEVTGKITEKWETFFNFAHMWSNIDKAGSSAASSATVGRPAANTPTNSASWWNTYRILPDWTIGAGADGVSKRNPSHNSSNWAPGYVKYDAMLRYDQDKYTVSLNVNNIFNKVYWLSVYNGHISAGPLRTVLLTTEYRF</sequence>
<accession>A0ABU9Z1W8</accession>
<dbReference type="Pfam" id="PF00593">
    <property type="entry name" value="TonB_dep_Rec_b-barrel"/>
    <property type="match status" value="1"/>
</dbReference>
<dbReference type="InterPro" id="IPR010105">
    <property type="entry name" value="TonB_sidphr_rcpt"/>
</dbReference>
<dbReference type="PROSITE" id="PS52016">
    <property type="entry name" value="TONB_DEPENDENT_REC_3"/>
    <property type="match status" value="1"/>
</dbReference>
<keyword evidence="13" id="KW-0732">Signal</keyword>
<dbReference type="NCBIfam" id="TIGR01783">
    <property type="entry name" value="TonB-siderophor"/>
    <property type="match status" value="1"/>
</dbReference>
<keyword evidence="3 10" id="KW-0813">Transport</keyword>
<evidence type="ECO:0000256" key="10">
    <source>
        <dbReference type="PROSITE-ProRule" id="PRU01360"/>
    </source>
</evidence>
<evidence type="ECO:0000256" key="6">
    <source>
        <dbReference type="ARBA" id="ARBA00023077"/>
    </source>
</evidence>
<evidence type="ECO:0000259" key="15">
    <source>
        <dbReference type="Pfam" id="PF07715"/>
    </source>
</evidence>
<evidence type="ECO:0000256" key="4">
    <source>
        <dbReference type="ARBA" id="ARBA00022452"/>
    </source>
</evidence>
<keyword evidence="6 11" id="KW-0798">TonB box</keyword>
<dbReference type="PANTHER" id="PTHR32552:SF83">
    <property type="entry name" value="BLR3904 PROTEIN"/>
    <property type="match status" value="1"/>
</dbReference>
<evidence type="ECO:0000256" key="3">
    <source>
        <dbReference type="ARBA" id="ARBA00022448"/>
    </source>
</evidence>
<dbReference type="RefSeq" id="WP_345920595.1">
    <property type="nucleotide sequence ID" value="NZ_JBDIVE010000009.1"/>
</dbReference>
<evidence type="ECO:0000313" key="16">
    <source>
        <dbReference type="EMBL" id="MEN3069821.1"/>
    </source>
</evidence>
<dbReference type="InterPro" id="IPR039426">
    <property type="entry name" value="TonB-dep_rcpt-like"/>
</dbReference>
<evidence type="ECO:0000259" key="14">
    <source>
        <dbReference type="Pfam" id="PF00593"/>
    </source>
</evidence>
<protein>
    <submittedName>
        <fullName evidence="16">TonB-dependent siderophore receptor</fullName>
    </submittedName>
</protein>
<feature type="domain" description="TonB-dependent receptor plug" evidence="15">
    <location>
        <begin position="85"/>
        <end position="182"/>
    </location>
</feature>
<dbReference type="PANTHER" id="PTHR32552">
    <property type="entry name" value="FERRICHROME IRON RECEPTOR-RELATED"/>
    <property type="match status" value="1"/>
</dbReference>
<comment type="similarity">
    <text evidence="2 10 11">Belongs to the TonB-dependent receptor family.</text>
</comment>
<feature type="domain" description="TonB-dependent receptor-like beta-barrel" evidence="14">
    <location>
        <begin position="253"/>
        <end position="697"/>
    </location>
</feature>